<feature type="region of interest" description="Disordered" evidence="1">
    <location>
        <begin position="1"/>
        <end position="21"/>
    </location>
</feature>
<evidence type="ECO:0000256" key="1">
    <source>
        <dbReference type="SAM" id="MobiDB-lite"/>
    </source>
</evidence>
<proteinExistence type="predicted"/>
<organism evidence="2 3">
    <name type="scientific">Batillaria attramentaria</name>
    <dbReference type="NCBI Taxonomy" id="370345"/>
    <lineage>
        <taxon>Eukaryota</taxon>
        <taxon>Metazoa</taxon>
        <taxon>Spiralia</taxon>
        <taxon>Lophotrochozoa</taxon>
        <taxon>Mollusca</taxon>
        <taxon>Gastropoda</taxon>
        <taxon>Caenogastropoda</taxon>
        <taxon>Sorbeoconcha</taxon>
        <taxon>Cerithioidea</taxon>
        <taxon>Batillariidae</taxon>
        <taxon>Batillaria</taxon>
    </lineage>
</organism>
<name>A0ABD0K8J8_9CAEN</name>
<gene>
    <name evidence="2" type="ORF">BaRGS_00025340</name>
</gene>
<reference evidence="2 3" key="1">
    <citation type="journal article" date="2023" name="Sci. Data">
        <title>Genome assembly of the Korean intertidal mud-creeper Batillaria attramentaria.</title>
        <authorList>
            <person name="Patra A.K."/>
            <person name="Ho P.T."/>
            <person name="Jun S."/>
            <person name="Lee S.J."/>
            <person name="Kim Y."/>
            <person name="Won Y.J."/>
        </authorList>
    </citation>
    <scope>NUCLEOTIDE SEQUENCE [LARGE SCALE GENOMIC DNA]</scope>
    <source>
        <strain evidence="2">Wonlab-2016</strain>
    </source>
</reference>
<sequence>MEGQGEDSDSEKGSGRKRRSGRVCCLLRRLACCCCLLAWTYRGSGIFCHWLNGNGVTRGQFTWPPAGQSSTCSHVTGLSMTGDGLPCRGLPLIAATVAGISLP</sequence>
<evidence type="ECO:0000313" key="3">
    <source>
        <dbReference type="Proteomes" id="UP001519460"/>
    </source>
</evidence>
<keyword evidence="3" id="KW-1185">Reference proteome</keyword>
<protein>
    <submittedName>
        <fullName evidence="2">Uncharacterized protein</fullName>
    </submittedName>
</protein>
<accession>A0ABD0K8J8</accession>
<comment type="caution">
    <text evidence="2">The sequence shown here is derived from an EMBL/GenBank/DDBJ whole genome shotgun (WGS) entry which is preliminary data.</text>
</comment>
<dbReference type="AlphaFoldDB" id="A0ABD0K8J8"/>
<evidence type="ECO:0000313" key="2">
    <source>
        <dbReference type="EMBL" id="KAK7483400.1"/>
    </source>
</evidence>
<dbReference type="Proteomes" id="UP001519460">
    <property type="component" value="Unassembled WGS sequence"/>
</dbReference>
<dbReference type="EMBL" id="JACVVK020000227">
    <property type="protein sequence ID" value="KAK7483400.1"/>
    <property type="molecule type" value="Genomic_DNA"/>
</dbReference>